<evidence type="ECO:0000313" key="1">
    <source>
        <dbReference type="EMBL" id="TMM56651.1"/>
    </source>
</evidence>
<dbReference type="OrthoDB" id="9809364at2"/>
<keyword evidence="1" id="KW-0378">Hydrolase</keyword>
<reference evidence="1 2" key="1">
    <citation type="submission" date="2019-05" db="EMBL/GenBank/DDBJ databases">
        <authorList>
            <person name="Zhang J.-Y."/>
            <person name="Feg X."/>
            <person name="Du Z.-J."/>
        </authorList>
    </citation>
    <scope>NUCLEOTIDE SEQUENCE [LARGE SCALE GENOMIC DNA]</scope>
    <source>
        <strain evidence="1 2">RZ26</strain>
    </source>
</reference>
<gene>
    <name evidence="1" type="ORF">FEE95_09100</name>
</gene>
<dbReference type="Proteomes" id="UP000310314">
    <property type="component" value="Unassembled WGS sequence"/>
</dbReference>
<keyword evidence="1" id="KW-0645">Protease</keyword>
<dbReference type="Gene3D" id="2.60.40.1120">
    <property type="entry name" value="Carboxypeptidase-like, regulatory domain"/>
    <property type="match status" value="1"/>
</dbReference>
<evidence type="ECO:0000313" key="2">
    <source>
        <dbReference type="Proteomes" id="UP000310314"/>
    </source>
</evidence>
<protein>
    <submittedName>
        <fullName evidence="1">Carboxypeptidase regulatory-like domain-containing protein</fullName>
    </submittedName>
</protein>
<dbReference type="SUPFAM" id="SSF49478">
    <property type="entry name" value="Cna protein B-type domain"/>
    <property type="match status" value="1"/>
</dbReference>
<accession>A0A5S3PPP9</accession>
<keyword evidence="1" id="KW-0121">Carboxypeptidase</keyword>
<sequence>MLDGIIFDSDSGLPVENAKVTIFCLKNKKVFETCSDENGAFDLDVNCEENIYKIIVFKEGYHFSYTLIESKDKPVRSSLEIALRKRK</sequence>
<dbReference type="GO" id="GO:0004180">
    <property type="term" value="F:carboxypeptidase activity"/>
    <property type="evidence" value="ECO:0007669"/>
    <property type="project" value="UniProtKB-KW"/>
</dbReference>
<dbReference type="EMBL" id="VATY01000002">
    <property type="protein sequence ID" value="TMM56651.1"/>
    <property type="molecule type" value="Genomic_DNA"/>
</dbReference>
<dbReference type="RefSeq" id="WP_138657635.1">
    <property type="nucleotide sequence ID" value="NZ_VATY01000002.1"/>
</dbReference>
<organism evidence="1 2">
    <name type="scientific">Maribacter algarum</name>
    <name type="common">ex Zhang et al. 2020</name>
    <dbReference type="NCBI Taxonomy" id="2578118"/>
    <lineage>
        <taxon>Bacteria</taxon>
        <taxon>Pseudomonadati</taxon>
        <taxon>Bacteroidota</taxon>
        <taxon>Flavobacteriia</taxon>
        <taxon>Flavobacteriales</taxon>
        <taxon>Flavobacteriaceae</taxon>
        <taxon>Maribacter</taxon>
    </lineage>
</organism>
<name>A0A5S3PPP9_9FLAO</name>
<comment type="caution">
    <text evidence="1">The sequence shown here is derived from an EMBL/GenBank/DDBJ whole genome shotgun (WGS) entry which is preliminary data.</text>
</comment>
<dbReference type="AlphaFoldDB" id="A0A5S3PPP9"/>
<keyword evidence="2" id="KW-1185">Reference proteome</keyword>
<proteinExistence type="predicted"/>